<dbReference type="EMBL" id="LCBN01000035">
    <property type="protein sequence ID" value="KKS12982.1"/>
    <property type="molecule type" value="Genomic_DNA"/>
</dbReference>
<proteinExistence type="predicted"/>
<dbReference type="AlphaFoldDB" id="A0A0G0WLJ9"/>
<dbReference type="Gene3D" id="3.90.1200.10">
    <property type="match status" value="1"/>
</dbReference>
<evidence type="ECO:0000313" key="3">
    <source>
        <dbReference type="EMBL" id="KKS12982.1"/>
    </source>
</evidence>
<name>A0A0G0WLJ9_9BACT</name>
<accession>A0A0G0WLJ9</accession>
<keyword evidence="1" id="KW-0808">Transferase</keyword>
<gene>
    <name evidence="3" type="ORF">UU67_C0035G0009</name>
</gene>
<dbReference type="SUPFAM" id="SSF53448">
    <property type="entry name" value="Nucleotide-diphospho-sugar transferases"/>
    <property type="match status" value="1"/>
</dbReference>
<dbReference type="PANTHER" id="PTHR43584">
    <property type="entry name" value="NUCLEOTIDYL TRANSFERASE"/>
    <property type="match status" value="1"/>
</dbReference>
<protein>
    <submittedName>
        <fullName evidence="3">Uncharacterized protein</fullName>
    </submittedName>
</protein>
<evidence type="ECO:0000313" key="4">
    <source>
        <dbReference type="Proteomes" id="UP000034753"/>
    </source>
</evidence>
<dbReference type="InterPro" id="IPR050065">
    <property type="entry name" value="GlmU-like"/>
</dbReference>
<organism evidence="3 4">
    <name type="scientific">Candidatus Daviesbacteria bacterium GW2011_GWB1_41_5</name>
    <dbReference type="NCBI Taxonomy" id="1618429"/>
    <lineage>
        <taxon>Bacteria</taxon>
        <taxon>Candidatus Daviesiibacteriota</taxon>
    </lineage>
</organism>
<dbReference type="PANTHER" id="PTHR43584:SF8">
    <property type="entry name" value="N-ACETYLMURAMATE ALPHA-1-PHOSPHATE URIDYLYLTRANSFERASE"/>
    <property type="match status" value="1"/>
</dbReference>
<evidence type="ECO:0000256" key="1">
    <source>
        <dbReference type="ARBA" id="ARBA00022679"/>
    </source>
</evidence>
<comment type="caution">
    <text evidence="3">The sequence shown here is derived from an EMBL/GenBank/DDBJ whole genome shotgun (WGS) entry which is preliminary data.</text>
</comment>
<dbReference type="Proteomes" id="UP000034753">
    <property type="component" value="Unassembled WGS sequence"/>
</dbReference>
<feature type="non-terminal residue" evidence="3">
    <location>
        <position position="1"/>
    </location>
</feature>
<keyword evidence="2" id="KW-0548">Nucleotidyltransferase</keyword>
<dbReference type="InterPro" id="IPR011009">
    <property type="entry name" value="Kinase-like_dom_sf"/>
</dbReference>
<evidence type="ECO:0000256" key="2">
    <source>
        <dbReference type="ARBA" id="ARBA00022695"/>
    </source>
</evidence>
<dbReference type="GO" id="GO:0016779">
    <property type="term" value="F:nucleotidyltransferase activity"/>
    <property type="evidence" value="ECO:0007669"/>
    <property type="project" value="UniProtKB-KW"/>
</dbReference>
<dbReference type="SUPFAM" id="SSF56112">
    <property type="entry name" value="Protein kinase-like (PK-like)"/>
    <property type="match status" value="1"/>
</dbReference>
<sequence length="525" mass="60090">PYKVCILAAGAGSAMDHLDEHVNKAVLPVNNKAVISYMIEKFPEDVEIIVAVGHKKETVVDYLKLAYPERVLTFVEIKKFVGPGTGPGYSLLQCKKHLQCPFIFSTADTIVAEDILPPDQNWIGIAPVHETEQYCTVKIRNNVIYQLDDKIKTDNHFAFIGLAGIKDYKEFFKALENDKRAIAGEVQVSNGFKVLVEKKLSPIGFTWFDTGHSENYIETNKNFSGESKFDFSKTNEFLYFVNGRVIKFFADKSVVDKRHERSQKGLKGITPKIEAKRGNFYAYKMLEGNTLYSMLNAKLTQEFLSWAKTHLWKKAKLDAKQQKIFQDAVKKFYKDKTEERIALYEKKHGRSEAQMINGINVPKARELLSKVNWAHIMSGEAVNFHGDLQFDNVLVRSGAKSAKDKFALLDWRHEFGGLTHVGDLYYDLAKLYGGLTISYPLIKEGMFSAEGDGDEVHYHYFVRSDLLEAREYYEEFLREEGYDLKKIKTLTAIIFLNMSPLHHGPFDKMLHSLGRSMLHKTLEMR</sequence>
<reference evidence="3 4" key="1">
    <citation type="journal article" date="2015" name="Nature">
        <title>rRNA introns, odd ribosomes, and small enigmatic genomes across a large radiation of phyla.</title>
        <authorList>
            <person name="Brown C.T."/>
            <person name="Hug L.A."/>
            <person name="Thomas B.C."/>
            <person name="Sharon I."/>
            <person name="Castelle C.J."/>
            <person name="Singh A."/>
            <person name="Wilkins M.J."/>
            <person name="Williams K.H."/>
            <person name="Banfield J.F."/>
        </authorList>
    </citation>
    <scope>NUCLEOTIDE SEQUENCE [LARGE SCALE GENOMIC DNA]</scope>
</reference>
<dbReference type="Gene3D" id="3.90.550.10">
    <property type="entry name" value="Spore Coat Polysaccharide Biosynthesis Protein SpsA, Chain A"/>
    <property type="match status" value="1"/>
</dbReference>
<dbReference type="InterPro" id="IPR029044">
    <property type="entry name" value="Nucleotide-diphossugar_trans"/>
</dbReference>